<keyword evidence="1" id="KW-0732">Signal</keyword>
<feature type="non-terminal residue" evidence="2">
    <location>
        <position position="110"/>
    </location>
</feature>
<organism evidence="2 3">
    <name type="scientific">Haematococcus lacustris</name>
    <name type="common">Green alga</name>
    <name type="synonym">Haematococcus pluvialis</name>
    <dbReference type="NCBI Taxonomy" id="44745"/>
    <lineage>
        <taxon>Eukaryota</taxon>
        <taxon>Viridiplantae</taxon>
        <taxon>Chlorophyta</taxon>
        <taxon>core chlorophytes</taxon>
        <taxon>Chlorophyceae</taxon>
        <taxon>CS clade</taxon>
        <taxon>Chlamydomonadales</taxon>
        <taxon>Haematococcaceae</taxon>
        <taxon>Haematococcus</taxon>
    </lineage>
</organism>
<feature type="non-terminal residue" evidence="2">
    <location>
        <position position="1"/>
    </location>
</feature>
<evidence type="ECO:0000256" key="1">
    <source>
        <dbReference type="SAM" id="SignalP"/>
    </source>
</evidence>
<dbReference type="EMBL" id="BLLF01000515">
    <property type="protein sequence ID" value="GFH12552.1"/>
    <property type="molecule type" value="Genomic_DNA"/>
</dbReference>
<proteinExistence type="predicted"/>
<accession>A0A699ZAQ6</accession>
<sequence length="110" mass="11578">MAVTAGWTTSKALLAAILPLVADLAPPHRSWGVQTGATGAHCMALAFAVNAHATHAAMRAATRSMCVAVDAQQQQQQQAAGVVKWMSISSRLQQQQQAAGVLQYRLQQAA</sequence>
<evidence type="ECO:0000313" key="3">
    <source>
        <dbReference type="Proteomes" id="UP000485058"/>
    </source>
</evidence>
<feature type="chain" id="PRO_5025453116" evidence="1">
    <location>
        <begin position="33"/>
        <end position="110"/>
    </location>
</feature>
<gene>
    <name evidence="2" type="ORF">HaLaN_08264</name>
</gene>
<comment type="caution">
    <text evidence="2">The sequence shown here is derived from an EMBL/GenBank/DDBJ whole genome shotgun (WGS) entry which is preliminary data.</text>
</comment>
<keyword evidence="3" id="KW-1185">Reference proteome</keyword>
<protein>
    <submittedName>
        <fullName evidence="2">Uncharacterized protein</fullName>
    </submittedName>
</protein>
<feature type="signal peptide" evidence="1">
    <location>
        <begin position="1"/>
        <end position="32"/>
    </location>
</feature>
<dbReference type="AlphaFoldDB" id="A0A699ZAQ6"/>
<name>A0A699ZAQ6_HAELA</name>
<evidence type="ECO:0000313" key="2">
    <source>
        <dbReference type="EMBL" id="GFH12552.1"/>
    </source>
</evidence>
<dbReference type="Proteomes" id="UP000485058">
    <property type="component" value="Unassembled WGS sequence"/>
</dbReference>
<reference evidence="2 3" key="1">
    <citation type="submission" date="2020-02" db="EMBL/GenBank/DDBJ databases">
        <title>Draft genome sequence of Haematococcus lacustris strain NIES-144.</title>
        <authorList>
            <person name="Morimoto D."/>
            <person name="Nakagawa S."/>
            <person name="Yoshida T."/>
            <person name="Sawayama S."/>
        </authorList>
    </citation>
    <scope>NUCLEOTIDE SEQUENCE [LARGE SCALE GENOMIC DNA]</scope>
    <source>
        <strain evidence="2 3">NIES-144</strain>
    </source>
</reference>